<dbReference type="RefSeq" id="WP_054731353.1">
    <property type="nucleotide sequence ID" value="NZ_CP012898.1"/>
</dbReference>
<dbReference type="KEGG" id="ahz:APS56_11210"/>
<dbReference type="InterPro" id="IPR013766">
    <property type="entry name" value="Thioredoxin_domain"/>
</dbReference>
<dbReference type="PROSITE" id="PS00194">
    <property type="entry name" value="THIOREDOXIN_1"/>
    <property type="match status" value="1"/>
</dbReference>
<dbReference type="SUPFAM" id="SSF52833">
    <property type="entry name" value="Thioredoxin-like"/>
    <property type="match status" value="1"/>
</dbReference>
<dbReference type="Proteomes" id="UP000057981">
    <property type="component" value="Chromosome"/>
</dbReference>
<evidence type="ECO:0000256" key="1">
    <source>
        <dbReference type="ARBA" id="ARBA00023284"/>
    </source>
</evidence>
<dbReference type="Pfam" id="PF00578">
    <property type="entry name" value="AhpC-TSA"/>
    <property type="match status" value="1"/>
</dbReference>
<dbReference type="PROSITE" id="PS51257">
    <property type="entry name" value="PROKAR_LIPOPROTEIN"/>
    <property type="match status" value="1"/>
</dbReference>
<keyword evidence="4" id="KW-1185">Reference proteome</keyword>
<evidence type="ECO:0000313" key="4">
    <source>
        <dbReference type="Proteomes" id="UP000057981"/>
    </source>
</evidence>
<dbReference type="CDD" id="cd02966">
    <property type="entry name" value="TlpA_like_family"/>
    <property type="match status" value="1"/>
</dbReference>
<proteinExistence type="predicted"/>
<feature type="domain" description="Thioredoxin" evidence="2">
    <location>
        <begin position="27"/>
        <end position="174"/>
    </location>
</feature>
<dbReference type="PROSITE" id="PS51352">
    <property type="entry name" value="THIOREDOXIN_2"/>
    <property type="match status" value="1"/>
</dbReference>
<name>A0A0P0CKM4_9FLAO</name>
<dbReference type="OrthoDB" id="9815205at2"/>
<dbReference type="EMBL" id="CP012898">
    <property type="protein sequence ID" value="ALJ06827.1"/>
    <property type="molecule type" value="Genomic_DNA"/>
</dbReference>
<dbReference type="PANTHER" id="PTHR42852:SF13">
    <property type="entry name" value="PROTEIN DIPZ"/>
    <property type="match status" value="1"/>
</dbReference>
<dbReference type="InterPro" id="IPR036249">
    <property type="entry name" value="Thioredoxin-like_sf"/>
</dbReference>
<dbReference type="AlphaFoldDB" id="A0A0P0CKM4"/>
<dbReference type="InterPro" id="IPR050553">
    <property type="entry name" value="Thioredoxin_ResA/DsbE_sf"/>
</dbReference>
<evidence type="ECO:0000313" key="3">
    <source>
        <dbReference type="EMBL" id="ALJ06827.1"/>
    </source>
</evidence>
<dbReference type="GO" id="GO:0016491">
    <property type="term" value="F:oxidoreductase activity"/>
    <property type="evidence" value="ECO:0007669"/>
    <property type="project" value="InterPro"/>
</dbReference>
<dbReference type="PANTHER" id="PTHR42852">
    <property type="entry name" value="THIOL:DISULFIDE INTERCHANGE PROTEIN DSBE"/>
    <property type="match status" value="1"/>
</dbReference>
<dbReference type="InterPro" id="IPR017937">
    <property type="entry name" value="Thioredoxin_CS"/>
</dbReference>
<reference evidence="3 4" key="1">
    <citation type="submission" date="2015-10" db="EMBL/GenBank/DDBJ databases">
        <authorList>
            <person name="Gilbert D.G."/>
        </authorList>
    </citation>
    <scope>NUCLEOTIDE SEQUENCE [LARGE SCALE GENOMIC DNA]</scope>
    <source>
        <strain evidence="4">HZ-22</strain>
    </source>
</reference>
<dbReference type="InterPro" id="IPR000866">
    <property type="entry name" value="AhpC/TSA"/>
</dbReference>
<dbReference type="STRING" id="1736674.APS56_11210"/>
<protein>
    <submittedName>
        <fullName evidence="3">Thioredoxin</fullName>
    </submittedName>
</protein>
<accession>A0A0P0CKM4</accession>
<keyword evidence="1" id="KW-0676">Redox-active center</keyword>
<evidence type="ECO:0000259" key="2">
    <source>
        <dbReference type="PROSITE" id="PS51352"/>
    </source>
</evidence>
<organism evidence="3 4">
    <name type="scientific">Pseudalgibacter alginicilyticus</name>
    <dbReference type="NCBI Taxonomy" id="1736674"/>
    <lineage>
        <taxon>Bacteria</taxon>
        <taxon>Pseudomonadati</taxon>
        <taxon>Bacteroidota</taxon>
        <taxon>Flavobacteriia</taxon>
        <taxon>Flavobacteriales</taxon>
        <taxon>Flavobacteriaceae</taxon>
        <taxon>Pseudalgibacter</taxon>
    </lineage>
</organism>
<gene>
    <name evidence="3" type="ORF">APS56_11210</name>
</gene>
<dbReference type="Gene3D" id="3.40.30.10">
    <property type="entry name" value="Glutaredoxin"/>
    <property type="match status" value="1"/>
</dbReference>
<sequence>MIYSKKRKTILLILIISLNILFYSCINKKNDSGVSQSRLDDNNKIPIYNFESLERLLYTQNKNIHIINFWAMWCAPCVKELPIIQEYEKNNPNVEVILVSLDFPEDIETKLMPFLNDKGITSKVVLLDDPDANSWIDKVNPNWSGAIPYTIIFNNEKRSFHERAFSSLIDLETEINSTFNN</sequence>
<dbReference type="PATRIC" id="fig|1736674.3.peg.2296"/>
<dbReference type="GO" id="GO:0016209">
    <property type="term" value="F:antioxidant activity"/>
    <property type="evidence" value="ECO:0007669"/>
    <property type="project" value="InterPro"/>
</dbReference>